<keyword evidence="3" id="KW-1185">Reference proteome</keyword>
<dbReference type="OrthoDB" id="7235451at2"/>
<dbReference type="InterPro" id="IPR003593">
    <property type="entry name" value="AAA+_ATPase"/>
</dbReference>
<dbReference type="Gene3D" id="3.40.50.300">
    <property type="entry name" value="P-loop containing nucleotide triphosphate hydrolases"/>
    <property type="match status" value="2"/>
</dbReference>
<dbReference type="Pfam" id="PF18974">
    <property type="entry name" value="DUF5710"/>
    <property type="match status" value="1"/>
</dbReference>
<dbReference type="KEGG" id="acip:CBP36_20005"/>
<reference evidence="2" key="1">
    <citation type="submission" date="2017-05" db="EMBL/GenBank/DDBJ databases">
        <title>Polyphasic characterization of four soil-derived phenanthrene-degrading Acidovorax strains and proposal of Acidovorax phenanthrenivorans sp. nov.</title>
        <authorList>
            <person name="Singleton D."/>
            <person name="Lee J."/>
            <person name="Dickey A.N."/>
            <person name="Stroud A."/>
            <person name="Scholl E.H."/>
            <person name="Wright F.A."/>
            <person name="Aitken M.D."/>
        </authorList>
    </citation>
    <scope>NUCLEOTIDE SEQUENCE</scope>
    <source>
        <strain evidence="2">P4</strain>
        <plasmid evidence="2">pACP4.1</plasmid>
    </source>
</reference>
<dbReference type="EMBL" id="CP021367">
    <property type="protein sequence ID" value="ART61253.1"/>
    <property type="molecule type" value="Genomic_DNA"/>
</dbReference>
<dbReference type="SUPFAM" id="SSF52540">
    <property type="entry name" value="P-loop containing nucleoside triphosphate hydrolases"/>
    <property type="match status" value="1"/>
</dbReference>
<evidence type="ECO:0000313" key="2">
    <source>
        <dbReference type="EMBL" id="ART61253.1"/>
    </source>
</evidence>
<dbReference type="InterPro" id="IPR002789">
    <property type="entry name" value="HerA_central"/>
</dbReference>
<feature type="domain" description="AAA+ ATPase" evidence="1">
    <location>
        <begin position="28"/>
        <end position="443"/>
    </location>
</feature>
<dbReference type="InterPro" id="IPR043764">
    <property type="entry name" value="DUF5710"/>
</dbReference>
<geneLocation type="plasmid" evidence="2 3">
    <name>pACP4.1</name>
</geneLocation>
<accession>A0A240UJK2</accession>
<dbReference type="Pfam" id="PF01935">
    <property type="entry name" value="DUF87"/>
    <property type="match status" value="1"/>
</dbReference>
<dbReference type="AlphaFoldDB" id="A0A240UJK2"/>
<evidence type="ECO:0000259" key="1">
    <source>
        <dbReference type="SMART" id="SM00382"/>
    </source>
</evidence>
<gene>
    <name evidence="2" type="ORF">CBP36_20005</name>
</gene>
<dbReference type="Proteomes" id="UP000194440">
    <property type="component" value="Plasmid pACP4.1"/>
</dbReference>
<keyword evidence="2" id="KW-0614">Plasmid</keyword>
<dbReference type="SMART" id="SM00382">
    <property type="entry name" value="AAA"/>
    <property type="match status" value="1"/>
</dbReference>
<dbReference type="PANTHER" id="PTHR30121:SF6">
    <property type="entry name" value="SLR6007 PROTEIN"/>
    <property type="match status" value="1"/>
</dbReference>
<sequence>MKFLIGSDAALAAKGQVAEVFWDTHRLVNGHTLLLGMSGAGKTHTLKRMISALQKQSPNTRFHVFDVHGDISIEGASEVLYSANTPYGLQPLRVNPDLHYGGVLRCIENFTEIVGQTIGKLGARQEAVLRKILLDVYRLHGFVQEDPSTWFIDGEAHLISDGSDNRLYLDVPRAEKDSAKAFGARWDPSKSLWWIQTDQYEGGITRWAPKRSGRTFPSIDDVINYANRLIKMSFLGADQEAVTQLEIFNKAAMAMHRRMIREHREGQVGPSLVEEESEALDKARAKAIDAYTTAVEKIRTGTEMEDLIKYDSQETLKSVLDRLETLRSYGIFKNQPPPFDPHARVWVHKLKPLKVAVANMFVLFSLQEMYDTARERGEQGEVLDILVLDEVHRYADNEEGILCTLSRESRKFGVAIIAANQDADLPPSFISSLATKMVLGIDELYWRSAETRMNIERRLLEWIKPQRTMAVQMKEIRATKSSWKWVVLQ</sequence>
<dbReference type="InterPro" id="IPR027417">
    <property type="entry name" value="P-loop_NTPase"/>
</dbReference>
<dbReference type="PANTHER" id="PTHR30121">
    <property type="entry name" value="UNCHARACTERIZED PROTEIN YJGR-RELATED"/>
    <property type="match status" value="1"/>
</dbReference>
<dbReference type="InterPro" id="IPR051162">
    <property type="entry name" value="T4SS_component"/>
</dbReference>
<name>A0A240UJK2_9BURK</name>
<protein>
    <recommendedName>
        <fullName evidence="1">AAA+ ATPase domain-containing protein</fullName>
    </recommendedName>
</protein>
<evidence type="ECO:0000313" key="3">
    <source>
        <dbReference type="Proteomes" id="UP000194440"/>
    </source>
</evidence>
<proteinExistence type="predicted"/>
<organism evidence="2 3">
    <name type="scientific">Acidovorax carolinensis</name>
    <dbReference type="NCBI Taxonomy" id="553814"/>
    <lineage>
        <taxon>Bacteria</taxon>
        <taxon>Pseudomonadati</taxon>
        <taxon>Pseudomonadota</taxon>
        <taxon>Betaproteobacteria</taxon>
        <taxon>Burkholderiales</taxon>
        <taxon>Comamonadaceae</taxon>
        <taxon>Acidovorax</taxon>
    </lineage>
</organism>